<keyword evidence="2" id="KW-1185">Reference proteome</keyword>
<accession>A0A7E4VX78</accession>
<feature type="region of interest" description="Disordered" evidence="1">
    <location>
        <begin position="127"/>
        <end position="146"/>
    </location>
</feature>
<evidence type="ECO:0000313" key="2">
    <source>
        <dbReference type="Proteomes" id="UP000492821"/>
    </source>
</evidence>
<dbReference type="AlphaFoldDB" id="A0A7E4VX78"/>
<name>A0A7E4VX78_PANRE</name>
<reference evidence="2" key="1">
    <citation type="journal article" date="2013" name="Genetics">
        <title>The draft genome and transcriptome of Panagrellus redivivus are shaped by the harsh demands of a free-living lifestyle.</title>
        <authorList>
            <person name="Srinivasan J."/>
            <person name="Dillman A.R."/>
            <person name="Macchietto M.G."/>
            <person name="Heikkinen L."/>
            <person name="Lakso M."/>
            <person name="Fracchia K.M."/>
            <person name="Antoshechkin I."/>
            <person name="Mortazavi A."/>
            <person name="Wong G."/>
            <person name="Sternberg P.W."/>
        </authorList>
    </citation>
    <scope>NUCLEOTIDE SEQUENCE [LARGE SCALE GENOMIC DNA]</scope>
    <source>
        <strain evidence="2">MT8872</strain>
    </source>
</reference>
<reference evidence="3" key="2">
    <citation type="submission" date="2020-10" db="UniProtKB">
        <authorList>
            <consortium name="WormBaseParasite"/>
        </authorList>
    </citation>
    <scope>IDENTIFICATION</scope>
</reference>
<evidence type="ECO:0000256" key="1">
    <source>
        <dbReference type="SAM" id="MobiDB-lite"/>
    </source>
</evidence>
<evidence type="ECO:0000313" key="3">
    <source>
        <dbReference type="WBParaSite" id="Pan_g3895.t1"/>
    </source>
</evidence>
<organism evidence="2 3">
    <name type="scientific">Panagrellus redivivus</name>
    <name type="common">Microworm</name>
    <dbReference type="NCBI Taxonomy" id="6233"/>
    <lineage>
        <taxon>Eukaryota</taxon>
        <taxon>Metazoa</taxon>
        <taxon>Ecdysozoa</taxon>
        <taxon>Nematoda</taxon>
        <taxon>Chromadorea</taxon>
        <taxon>Rhabditida</taxon>
        <taxon>Tylenchina</taxon>
        <taxon>Panagrolaimomorpha</taxon>
        <taxon>Panagrolaimoidea</taxon>
        <taxon>Panagrolaimidae</taxon>
        <taxon>Panagrellus</taxon>
    </lineage>
</organism>
<protein>
    <submittedName>
        <fullName evidence="3">Uncharacterized protein</fullName>
    </submittedName>
</protein>
<dbReference type="Proteomes" id="UP000492821">
    <property type="component" value="Unassembled WGS sequence"/>
</dbReference>
<sequence>MTEPGVTIADADTTGITVDASVSRFFADPDALKNSMSCTFRRDADDPTKFVVTTVIEPLNDRKKRHKVLESTFEHCDCLHQLVELRRQKRYQQEFNAVALQYGGESSFQKPNVNKHIKNVRSQKSYLPNLGRTLTPPTSRAQKKKK</sequence>
<dbReference type="WBParaSite" id="Pan_g3895.t1">
    <property type="protein sequence ID" value="Pan_g3895.t1"/>
    <property type="gene ID" value="Pan_g3895"/>
</dbReference>
<proteinExistence type="predicted"/>